<name>A0ABN9V0N2_9DINO</name>
<reference evidence="1" key="1">
    <citation type="submission" date="2023-10" db="EMBL/GenBank/DDBJ databases">
        <authorList>
            <person name="Chen Y."/>
            <person name="Shah S."/>
            <person name="Dougan E. K."/>
            <person name="Thang M."/>
            <person name="Chan C."/>
        </authorList>
    </citation>
    <scope>NUCLEOTIDE SEQUENCE [LARGE SCALE GENOMIC DNA]</scope>
</reference>
<gene>
    <name evidence="1" type="ORF">PCOR1329_LOCUS53486</name>
</gene>
<protein>
    <submittedName>
        <fullName evidence="1">Uncharacterized protein</fullName>
    </submittedName>
</protein>
<accession>A0ABN9V0N2</accession>
<evidence type="ECO:0000313" key="2">
    <source>
        <dbReference type="Proteomes" id="UP001189429"/>
    </source>
</evidence>
<dbReference type="Proteomes" id="UP001189429">
    <property type="component" value="Unassembled WGS sequence"/>
</dbReference>
<proteinExistence type="predicted"/>
<comment type="caution">
    <text evidence="1">The sequence shown here is derived from an EMBL/GenBank/DDBJ whole genome shotgun (WGS) entry which is preliminary data.</text>
</comment>
<evidence type="ECO:0000313" key="1">
    <source>
        <dbReference type="EMBL" id="CAK0866262.1"/>
    </source>
</evidence>
<organism evidence="1 2">
    <name type="scientific">Prorocentrum cordatum</name>
    <dbReference type="NCBI Taxonomy" id="2364126"/>
    <lineage>
        <taxon>Eukaryota</taxon>
        <taxon>Sar</taxon>
        <taxon>Alveolata</taxon>
        <taxon>Dinophyceae</taxon>
        <taxon>Prorocentrales</taxon>
        <taxon>Prorocentraceae</taxon>
        <taxon>Prorocentrum</taxon>
    </lineage>
</organism>
<dbReference type="EMBL" id="CAUYUJ010016519">
    <property type="protein sequence ID" value="CAK0866262.1"/>
    <property type="molecule type" value="Genomic_DNA"/>
</dbReference>
<keyword evidence="2" id="KW-1185">Reference proteome</keyword>
<sequence>MDADSVVKTLAELEAERSGDPHLLRALARRFHDSAEEFFPPQIDALLGHFAALGFSDDHLLEGFAGRLDDVASGASPRRLVRLMRHGASLRLRPEAWLDHVLREVRGHLPNFEHGVPALLAALAELGPRRDTELAELLLTQGLLNAERLGDGYLSRLFECWSRHWLPHGEVEEKAAALATGDASAAVGDGDLRDGLNLLAGLLRCDRGGEASLLEERLEARIRAASAEEAVAALCWMRRLAVQSGPLWLACADAVEVALGDPAFVRDRLPDAIHALAALAGRGAGAAADAGLVAGLLRAPETAAALPRRSASQALQMLHAACLLGAASGGPAAGGAGAAAGAALLPLGALATQATRLSRQLTLPERRTLRLLAEVVHAGHSEGPELAARLEAARCLPAPPLPPLVDTEAEADWAPVEVGAESLLVRPNDAGEQKRGARFLAFGDVFAGPRPSEDSLVLAPSCSMLVRSLELQGWQVDMRVRASE</sequence>